<reference evidence="2" key="1">
    <citation type="journal article" date="2019" name="Int. J. Syst. Evol. Microbiol.">
        <title>The Global Catalogue of Microorganisms (GCM) 10K type strain sequencing project: providing services to taxonomists for standard genome sequencing and annotation.</title>
        <authorList>
            <consortium name="The Broad Institute Genomics Platform"/>
            <consortium name="The Broad Institute Genome Sequencing Center for Infectious Disease"/>
            <person name="Wu L."/>
            <person name="Ma J."/>
        </authorList>
    </citation>
    <scope>NUCLEOTIDE SEQUENCE [LARGE SCALE GENOMIC DNA]</scope>
    <source>
        <strain evidence="2">JCM 14559</strain>
    </source>
</reference>
<accession>A0ABP5JJY9</accession>
<gene>
    <name evidence="1" type="ORF">GCM10009759_66810</name>
</gene>
<sequence length="53" mass="5640">MPVAAVLHLTPGEARELDFAVRELFARYTRRAAPPAGAVPYAVAARVLPLLPG</sequence>
<organism evidence="1 2">
    <name type="scientific">Kitasatospora saccharophila</name>
    <dbReference type="NCBI Taxonomy" id="407973"/>
    <lineage>
        <taxon>Bacteria</taxon>
        <taxon>Bacillati</taxon>
        <taxon>Actinomycetota</taxon>
        <taxon>Actinomycetes</taxon>
        <taxon>Kitasatosporales</taxon>
        <taxon>Streptomycetaceae</taxon>
        <taxon>Kitasatospora</taxon>
    </lineage>
</organism>
<protein>
    <submittedName>
        <fullName evidence="1">Uncharacterized protein</fullName>
    </submittedName>
</protein>
<name>A0ABP5JJY9_9ACTN</name>
<evidence type="ECO:0000313" key="2">
    <source>
        <dbReference type="Proteomes" id="UP001500897"/>
    </source>
</evidence>
<dbReference type="Proteomes" id="UP001500897">
    <property type="component" value="Unassembled WGS sequence"/>
</dbReference>
<dbReference type="RefSeq" id="WP_344557661.1">
    <property type="nucleotide sequence ID" value="NZ_BAAANS010000065.1"/>
</dbReference>
<proteinExistence type="predicted"/>
<comment type="caution">
    <text evidence="1">The sequence shown here is derived from an EMBL/GenBank/DDBJ whole genome shotgun (WGS) entry which is preliminary data.</text>
</comment>
<evidence type="ECO:0000313" key="1">
    <source>
        <dbReference type="EMBL" id="GAA2119054.1"/>
    </source>
</evidence>
<dbReference type="EMBL" id="BAAANS010000065">
    <property type="protein sequence ID" value="GAA2119054.1"/>
    <property type="molecule type" value="Genomic_DNA"/>
</dbReference>
<keyword evidence="2" id="KW-1185">Reference proteome</keyword>